<evidence type="ECO:0000313" key="2">
    <source>
        <dbReference type="EMBL" id="TXS92788.1"/>
    </source>
</evidence>
<comment type="caution">
    <text evidence="2">The sequence shown here is derived from an EMBL/GenBank/DDBJ whole genome shotgun (WGS) entry which is preliminary data.</text>
</comment>
<protein>
    <submittedName>
        <fullName evidence="2">DUF1315 family protein</fullName>
    </submittedName>
</protein>
<name>A0A5C8ZWH6_9GAMM</name>
<dbReference type="AlphaFoldDB" id="A0A5C8ZWH6"/>
<organism evidence="2 3">
    <name type="scientific">Parahaliea maris</name>
    <dbReference type="NCBI Taxonomy" id="2716870"/>
    <lineage>
        <taxon>Bacteria</taxon>
        <taxon>Pseudomonadati</taxon>
        <taxon>Pseudomonadota</taxon>
        <taxon>Gammaproteobacteria</taxon>
        <taxon>Cellvibrionales</taxon>
        <taxon>Halieaceae</taxon>
        <taxon>Parahaliea</taxon>
    </lineage>
</organism>
<dbReference type="RefSeq" id="WP_148068791.1">
    <property type="nucleotide sequence ID" value="NZ_VRZA01000004.1"/>
</dbReference>
<gene>
    <name evidence="2" type="ORF">FV139_12500</name>
</gene>
<dbReference type="InterPro" id="IPR009749">
    <property type="entry name" value="DUF1315"/>
</dbReference>
<reference evidence="2 3" key="1">
    <citation type="submission" date="2019-08" db="EMBL/GenBank/DDBJ databases">
        <title>Parahaliea maris sp. nov., isolated from the surface seawater.</title>
        <authorList>
            <person name="Liu Y."/>
        </authorList>
    </citation>
    <scope>NUCLEOTIDE SEQUENCE [LARGE SCALE GENOMIC DNA]</scope>
    <source>
        <strain evidence="2 3">HSLHS9</strain>
    </source>
</reference>
<dbReference type="EMBL" id="VRZA01000004">
    <property type="protein sequence ID" value="TXS92788.1"/>
    <property type="molecule type" value="Genomic_DNA"/>
</dbReference>
<dbReference type="Proteomes" id="UP000321039">
    <property type="component" value="Unassembled WGS sequence"/>
</dbReference>
<keyword evidence="3" id="KW-1185">Reference proteome</keyword>
<dbReference type="Pfam" id="PF07023">
    <property type="entry name" value="DUF1315"/>
    <property type="match status" value="1"/>
</dbReference>
<accession>A0A5C8ZWH6</accession>
<feature type="compositionally biased region" description="Basic and acidic residues" evidence="1">
    <location>
        <begin position="61"/>
        <end position="70"/>
    </location>
</feature>
<sequence length="89" mass="10323">MEYQQLIESLTPEVYDKLKLAVELGKWPDGRRLSREQRQECLQALIAWGERNLPQEQRVGYIDRGHKAGDSCDNPGDDPDSEVPLNWRD</sequence>
<feature type="region of interest" description="Disordered" evidence="1">
    <location>
        <begin position="61"/>
        <end position="89"/>
    </location>
</feature>
<evidence type="ECO:0000256" key="1">
    <source>
        <dbReference type="SAM" id="MobiDB-lite"/>
    </source>
</evidence>
<proteinExistence type="predicted"/>
<evidence type="ECO:0000313" key="3">
    <source>
        <dbReference type="Proteomes" id="UP000321039"/>
    </source>
</evidence>